<sequence length="406" mass="47485">MIITFILPNVGISGGVRVILEYANRLSERKHEVYVVYPIVPPIFISKSKAKAIQNKIIGALVNLKKSNKIGWFNLKSNINIIRIPTINPRYVNILKSRVPDSDIIIATSWETAYFVNNLPKEKGEKFYFVQHYEIWDLWSNLSCWEKAIKIEKDGIRLPLAMTYVSPEKPYIKKFKAMVDYSYVLPLKKITISLWLKNLLEQRFKQKVYDVIPNGINFDIFYCSKNEKNWNSEKKIILMPYRGIRWKGDEDGIYALNNIHKRYGHKVEIWLYGPKSSHLPQWIKFFERPNDEKLRELYCKAHIFVAPSWVEGFYLPPLEAMACKCSVVTTNVGAVPDYVIPEQTAIVVPPRSPQKIEEGLSYLLDNWSIAKRIAENGYKYVRQLTWEKSVDKLERLFKKVITEKIK</sequence>
<dbReference type="Gene3D" id="3.40.50.2000">
    <property type="entry name" value="Glycogen Phosphorylase B"/>
    <property type="match status" value="1"/>
</dbReference>
<dbReference type="Proteomes" id="UP000001400">
    <property type="component" value="Chromosome"/>
</dbReference>
<keyword evidence="4" id="KW-1185">Reference proteome</keyword>
<feature type="domain" description="Glycosyl transferase family 1" evidence="2">
    <location>
        <begin position="225"/>
        <end position="379"/>
    </location>
</feature>
<dbReference type="GO" id="GO:0016757">
    <property type="term" value="F:glycosyltransferase activity"/>
    <property type="evidence" value="ECO:0007669"/>
    <property type="project" value="InterPro"/>
</dbReference>
<organism evidence="3 4">
    <name type="scientific">Aciduliprofundum boonei (strain DSM 19572 / T469)</name>
    <dbReference type="NCBI Taxonomy" id="439481"/>
    <lineage>
        <taxon>Archaea</taxon>
        <taxon>Methanobacteriati</taxon>
        <taxon>Thermoplasmatota</taxon>
        <taxon>DHVE2 group</taxon>
        <taxon>Candidatus Aciduliprofundum</taxon>
    </lineage>
</organism>
<gene>
    <name evidence="3" type="ordered locus">Aboo_0251</name>
</gene>
<evidence type="ECO:0000259" key="2">
    <source>
        <dbReference type="Pfam" id="PF00534"/>
    </source>
</evidence>
<evidence type="ECO:0000256" key="1">
    <source>
        <dbReference type="ARBA" id="ARBA00022679"/>
    </source>
</evidence>
<dbReference type="KEGG" id="abi:Aboo_0251"/>
<dbReference type="Gene3D" id="3.40.50.11090">
    <property type="match status" value="1"/>
</dbReference>
<keyword evidence="1 3" id="KW-0808">Transferase</keyword>
<dbReference type="HOGENOM" id="CLU_009583_43_0_2"/>
<protein>
    <submittedName>
        <fullName evidence="3">Glycosyl transferase group 1</fullName>
    </submittedName>
</protein>
<dbReference type="PANTHER" id="PTHR46401">
    <property type="entry name" value="GLYCOSYLTRANSFERASE WBBK-RELATED"/>
    <property type="match status" value="1"/>
</dbReference>
<name>D3TBX8_ACIB4</name>
<dbReference type="AlphaFoldDB" id="D3TBX8"/>
<accession>D3TBX8</accession>
<dbReference type="InterPro" id="IPR001296">
    <property type="entry name" value="Glyco_trans_1"/>
</dbReference>
<dbReference type="EMBL" id="CP001941">
    <property type="protein sequence ID" value="ADD08063.1"/>
    <property type="molecule type" value="Genomic_DNA"/>
</dbReference>
<dbReference type="PANTHER" id="PTHR46401:SF2">
    <property type="entry name" value="GLYCOSYLTRANSFERASE WBBK-RELATED"/>
    <property type="match status" value="1"/>
</dbReference>
<evidence type="ECO:0000313" key="4">
    <source>
        <dbReference type="Proteomes" id="UP000001400"/>
    </source>
</evidence>
<dbReference type="CDD" id="cd03801">
    <property type="entry name" value="GT4_PimA-like"/>
    <property type="match status" value="1"/>
</dbReference>
<evidence type="ECO:0000313" key="3">
    <source>
        <dbReference type="EMBL" id="ADD08063.1"/>
    </source>
</evidence>
<dbReference type="CAZy" id="GT4">
    <property type="family name" value="Glycosyltransferase Family 4"/>
</dbReference>
<reference evidence="3" key="1">
    <citation type="submission" date="2010-02" db="EMBL/GenBank/DDBJ databases">
        <title>Complete sequence of Aciduliprofundum boonei T469.</title>
        <authorList>
            <consortium name="US DOE Joint Genome Institute"/>
            <person name="Lucas S."/>
            <person name="Copeland A."/>
            <person name="Lapidus A."/>
            <person name="Cheng J.-F."/>
            <person name="Bruce D."/>
            <person name="Goodwin L."/>
            <person name="Pitluck S."/>
            <person name="Saunders E."/>
            <person name="Detter J.C."/>
            <person name="Han C."/>
            <person name="Tapia R."/>
            <person name="Land M."/>
            <person name="Hauser L."/>
            <person name="Kyrpides N."/>
            <person name="Mikhailova N."/>
            <person name="Flores G."/>
            <person name="Reysenbach A.-L."/>
            <person name="Woyke T."/>
        </authorList>
    </citation>
    <scope>NUCLEOTIDE SEQUENCE</scope>
    <source>
        <strain evidence="3">T469</strain>
    </source>
</reference>
<dbReference type="SUPFAM" id="SSF53756">
    <property type="entry name" value="UDP-Glycosyltransferase/glycogen phosphorylase"/>
    <property type="match status" value="1"/>
</dbReference>
<proteinExistence type="predicted"/>
<dbReference type="Pfam" id="PF00534">
    <property type="entry name" value="Glycos_transf_1"/>
    <property type="match status" value="1"/>
</dbReference>